<evidence type="ECO:0000259" key="1">
    <source>
        <dbReference type="Pfam" id="PF00561"/>
    </source>
</evidence>
<organism evidence="2 3">
    <name type="scientific">Litorivivens lipolytica</name>
    <dbReference type="NCBI Taxonomy" id="1524264"/>
    <lineage>
        <taxon>Bacteria</taxon>
        <taxon>Pseudomonadati</taxon>
        <taxon>Pseudomonadota</taxon>
        <taxon>Gammaproteobacteria</taxon>
        <taxon>Litorivivens</taxon>
    </lineage>
</organism>
<dbReference type="AlphaFoldDB" id="A0A7W4W840"/>
<proteinExistence type="predicted"/>
<dbReference type="EMBL" id="JACHWY010000003">
    <property type="protein sequence ID" value="MBB3048582.1"/>
    <property type="molecule type" value="Genomic_DNA"/>
</dbReference>
<accession>A0A7W4W840</accession>
<evidence type="ECO:0000313" key="3">
    <source>
        <dbReference type="Proteomes" id="UP000537130"/>
    </source>
</evidence>
<dbReference type="RefSeq" id="WP_183411363.1">
    <property type="nucleotide sequence ID" value="NZ_JACHWY010000003.1"/>
</dbReference>
<gene>
    <name evidence="2" type="ORF">FHR99_002856</name>
</gene>
<comment type="caution">
    <text evidence="2">The sequence shown here is derived from an EMBL/GenBank/DDBJ whole genome shotgun (WGS) entry which is preliminary data.</text>
</comment>
<name>A0A7W4W840_9GAMM</name>
<dbReference type="Proteomes" id="UP000537130">
    <property type="component" value="Unassembled WGS sequence"/>
</dbReference>
<dbReference type="InterPro" id="IPR000073">
    <property type="entry name" value="AB_hydrolase_1"/>
</dbReference>
<evidence type="ECO:0000313" key="2">
    <source>
        <dbReference type="EMBL" id="MBB3048582.1"/>
    </source>
</evidence>
<dbReference type="Gene3D" id="3.40.50.1820">
    <property type="entry name" value="alpha/beta hydrolase"/>
    <property type="match status" value="1"/>
</dbReference>
<keyword evidence="3" id="KW-1185">Reference proteome</keyword>
<reference evidence="2 3" key="1">
    <citation type="submission" date="2020-08" db="EMBL/GenBank/DDBJ databases">
        <title>Genomic Encyclopedia of Type Strains, Phase III (KMG-III): the genomes of soil and plant-associated and newly described type strains.</title>
        <authorList>
            <person name="Whitman W."/>
        </authorList>
    </citation>
    <scope>NUCLEOTIDE SEQUENCE [LARGE SCALE GENOMIC DNA]</scope>
    <source>
        <strain evidence="2 3">CECT 8654</strain>
    </source>
</reference>
<feature type="domain" description="AB hydrolase-1" evidence="1">
    <location>
        <begin position="100"/>
        <end position="135"/>
    </location>
</feature>
<dbReference type="SUPFAM" id="SSF53474">
    <property type="entry name" value="alpha/beta-Hydrolases"/>
    <property type="match status" value="1"/>
</dbReference>
<protein>
    <submittedName>
        <fullName evidence="2">Pimeloyl-ACP methyl ester carboxylesterase</fullName>
    </submittedName>
</protein>
<dbReference type="InterPro" id="IPR029058">
    <property type="entry name" value="AB_hydrolase_fold"/>
</dbReference>
<dbReference type="Pfam" id="PF00561">
    <property type="entry name" value="Abhydrolase_1"/>
    <property type="match status" value="1"/>
</dbReference>
<sequence length="275" mass="30591">MLDKKPKTLHTLLESRIAVEALAHLSSKPFERLLPRGDGHPVLVIPAFLTCDIFTASLRKSLSSLGYDVHAWQQGLNTGLHDQKLTLLRRRLKEIVLQRQQKITIIGWSLGGIYARALAAENSEHVRQVITLGSPFGIPAVESSARAVTGFVGHAFKLLNSGEEDAMISKAELWQTTPSVPCTSIYTESDGVVHWHYCVDQKQEQSENIRVPGSHVGLTHNPVVLYLLADRLQQRAESWQAFSARGWRERLFDNRACARAIELAEAASTMRPSLA</sequence>